<dbReference type="OrthoDB" id="267336at2"/>
<protein>
    <submittedName>
        <fullName evidence="4">Peptidase S1</fullName>
    </submittedName>
</protein>
<keyword evidence="1 2" id="KW-0732">Signal</keyword>
<dbReference type="PRINTS" id="PR00722">
    <property type="entry name" value="CHYMOTRYPSIN"/>
</dbReference>
<dbReference type="PANTHER" id="PTHR15462">
    <property type="entry name" value="SERINE PROTEASE"/>
    <property type="match status" value="1"/>
</dbReference>
<dbReference type="Proteomes" id="UP000035955">
    <property type="component" value="Unassembled WGS sequence"/>
</dbReference>
<organism evidence="4 5">
    <name type="scientific">Methylobacterium variabile</name>
    <dbReference type="NCBI Taxonomy" id="298794"/>
    <lineage>
        <taxon>Bacteria</taxon>
        <taxon>Pseudomonadati</taxon>
        <taxon>Pseudomonadota</taxon>
        <taxon>Alphaproteobacteria</taxon>
        <taxon>Hyphomicrobiales</taxon>
        <taxon>Methylobacteriaceae</taxon>
        <taxon>Methylobacterium</taxon>
    </lineage>
</organism>
<reference evidence="4 5" key="1">
    <citation type="submission" date="2015-03" db="EMBL/GenBank/DDBJ databases">
        <title>Genome sequencing of Methylobacterium variabile DSM 16961.</title>
        <authorList>
            <person name="Chaudhry V."/>
            <person name="Patil P.B."/>
        </authorList>
    </citation>
    <scope>NUCLEOTIDE SEQUENCE [LARGE SCALE GENOMIC DNA]</scope>
    <source>
        <strain evidence="4 5">DSM 16961</strain>
    </source>
</reference>
<evidence type="ECO:0000256" key="2">
    <source>
        <dbReference type="SAM" id="SignalP"/>
    </source>
</evidence>
<feature type="domain" description="Peptidase S1" evidence="3">
    <location>
        <begin position="16"/>
        <end position="277"/>
    </location>
</feature>
<gene>
    <name evidence="4" type="ORF">VQ02_03100</name>
</gene>
<evidence type="ECO:0000313" key="5">
    <source>
        <dbReference type="Proteomes" id="UP000035955"/>
    </source>
</evidence>
<proteinExistence type="predicted"/>
<dbReference type="GO" id="GO:0006508">
    <property type="term" value="P:proteolysis"/>
    <property type="evidence" value="ECO:0007669"/>
    <property type="project" value="InterPro"/>
</dbReference>
<evidence type="ECO:0000256" key="1">
    <source>
        <dbReference type="ARBA" id="ARBA00022729"/>
    </source>
</evidence>
<dbReference type="Pfam" id="PF00089">
    <property type="entry name" value="Trypsin"/>
    <property type="match status" value="1"/>
</dbReference>
<dbReference type="EMBL" id="LABY01000020">
    <property type="protein sequence ID" value="KMO42335.1"/>
    <property type="molecule type" value="Genomic_DNA"/>
</dbReference>
<dbReference type="Gene3D" id="2.40.10.10">
    <property type="entry name" value="Trypsin-like serine proteases"/>
    <property type="match status" value="2"/>
</dbReference>
<dbReference type="InterPro" id="IPR001254">
    <property type="entry name" value="Trypsin_dom"/>
</dbReference>
<dbReference type="InterPro" id="IPR050966">
    <property type="entry name" value="Glutamyl_endopeptidase"/>
</dbReference>
<keyword evidence="5" id="KW-1185">Reference proteome</keyword>
<dbReference type="PROSITE" id="PS50240">
    <property type="entry name" value="TRYPSIN_DOM"/>
    <property type="match status" value="1"/>
</dbReference>
<dbReference type="RefSeq" id="WP_048442695.1">
    <property type="nucleotide sequence ID" value="NZ_LABY01000020.1"/>
</dbReference>
<evidence type="ECO:0000259" key="3">
    <source>
        <dbReference type="PROSITE" id="PS50240"/>
    </source>
</evidence>
<accession>A0A0J6T4G7</accession>
<dbReference type="GO" id="GO:0004252">
    <property type="term" value="F:serine-type endopeptidase activity"/>
    <property type="evidence" value="ECO:0007669"/>
    <property type="project" value="InterPro"/>
</dbReference>
<dbReference type="InterPro" id="IPR018114">
    <property type="entry name" value="TRYPSIN_HIS"/>
</dbReference>
<sequence>MPQRGRVPHALTLGRVLGAALALCLALPARAQAPAAPPDKRVPMEPTAWPFTAIGRVNVVQGPAHRSHCTGTLVGPRHVLTAAHCLFDVRLDTWVKPHQVHFVAGQARDLNGGTAEAEAFRLAPGVDLRLAARPARGAIAPEMIGRDWVVITLRQPLALRPVSWIVLPNADLPGGRPGAVVALAGYAADRPYLPVIHRGCAVRIDAPAPGQLADLCESMSGESGAPVLVLDADGGAALVGIHTAVTQGVRVGQAYRSASGVGVAAGSFAAALDEMVKPESVKPK</sequence>
<name>A0A0J6T4G7_9HYPH</name>
<dbReference type="SMART" id="SM00020">
    <property type="entry name" value="Tryp_SPc"/>
    <property type="match status" value="1"/>
</dbReference>
<dbReference type="PATRIC" id="fig|298794.3.peg.2935"/>
<comment type="caution">
    <text evidence="4">The sequence shown here is derived from an EMBL/GenBank/DDBJ whole genome shotgun (WGS) entry which is preliminary data.</text>
</comment>
<dbReference type="AlphaFoldDB" id="A0A0J6T4G7"/>
<feature type="chain" id="PRO_5005282197" evidence="2">
    <location>
        <begin position="32"/>
        <end position="284"/>
    </location>
</feature>
<dbReference type="PANTHER" id="PTHR15462:SF8">
    <property type="entry name" value="SERINE PROTEASE"/>
    <property type="match status" value="1"/>
</dbReference>
<dbReference type="InterPro" id="IPR043504">
    <property type="entry name" value="Peptidase_S1_PA_chymotrypsin"/>
</dbReference>
<dbReference type="InterPro" id="IPR009003">
    <property type="entry name" value="Peptidase_S1_PA"/>
</dbReference>
<evidence type="ECO:0000313" key="4">
    <source>
        <dbReference type="EMBL" id="KMO42335.1"/>
    </source>
</evidence>
<dbReference type="SUPFAM" id="SSF50494">
    <property type="entry name" value="Trypsin-like serine proteases"/>
    <property type="match status" value="1"/>
</dbReference>
<feature type="signal peptide" evidence="2">
    <location>
        <begin position="1"/>
        <end position="31"/>
    </location>
</feature>
<dbReference type="PROSITE" id="PS00134">
    <property type="entry name" value="TRYPSIN_HIS"/>
    <property type="match status" value="1"/>
</dbReference>
<dbReference type="InterPro" id="IPR001314">
    <property type="entry name" value="Peptidase_S1A"/>
</dbReference>